<proteinExistence type="predicted"/>
<organism evidence="1">
    <name type="scientific">Vannella robusta</name>
    <dbReference type="NCBI Taxonomy" id="1487602"/>
    <lineage>
        <taxon>Eukaryota</taxon>
        <taxon>Amoebozoa</taxon>
        <taxon>Discosea</taxon>
        <taxon>Flabellinia</taxon>
        <taxon>Vannellidae</taxon>
        <taxon>Vannella</taxon>
    </lineage>
</organism>
<name>A0A7S4IRR6_9EUKA</name>
<accession>A0A7S4IRR6</accession>
<sequence>MAAVLVLLVGCLAIPTYNRFQFLFEPGKVLRVSQNADECQLLEGIVGAEDSAIVSERIVIFGSDDRMTLWEKKGGMEIVQNGSLVVVFAAENGETKVATLSLENFPTDVDFHPHGIHLLRNNNQMLLFVINHAYTAGGERVDVFEVKLQTASSENNFVPVRITYRYTLGREYLSTTSIGCSNDILVLKPGEFFITQYMAFPDLITGRKSGSWLNQTFRHLGNLLSSLSSRPWTHVRHCTYDAESSELSKPIHCNIVASGTSYNGINTNVDKSVLFVSDPVEREIHAYRLDTAHSEPLERIQTIKLAYAVDNIELDTEKDTLFLSAIGSFSSHLARIKSRSQNLPPTTNPGGAMQVYFDYNSGSYSFREILMQDGEKLSSISVACPFYERQVLLGSWEDTGILVCPLPK</sequence>
<dbReference type="PANTHER" id="PTHR11799:SF12">
    <property type="entry name" value="PARAOXONASE-RELATED"/>
    <property type="match status" value="1"/>
</dbReference>
<dbReference type="InterPro" id="IPR011042">
    <property type="entry name" value="6-blade_b-propeller_TolB-like"/>
</dbReference>
<dbReference type="EMBL" id="HBKP01023253">
    <property type="protein sequence ID" value="CAE2237778.1"/>
    <property type="molecule type" value="Transcribed_RNA"/>
</dbReference>
<gene>
    <name evidence="1" type="ORF">VSP0166_LOCUS16207</name>
</gene>
<protein>
    <submittedName>
        <fullName evidence="1">Uncharacterized protein</fullName>
    </submittedName>
</protein>
<reference evidence="1" key="1">
    <citation type="submission" date="2021-01" db="EMBL/GenBank/DDBJ databases">
        <authorList>
            <person name="Corre E."/>
            <person name="Pelletier E."/>
            <person name="Niang G."/>
            <person name="Scheremetjew M."/>
            <person name="Finn R."/>
            <person name="Kale V."/>
            <person name="Holt S."/>
            <person name="Cochrane G."/>
            <person name="Meng A."/>
            <person name="Brown T."/>
            <person name="Cohen L."/>
        </authorList>
    </citation>
    <scope>NUCLEOTIDE SEQUENCE</scope>
    <source>
        <strain evidence="1">DIVA3 518/3/11/1/6</strain>
    </source>
</reference>
<dbReference type="Gene3D" id="2.120.10.30">
    <property type="entry name" value="TolB, C-terminal domain"/>
    <property type="match status" value="1"/>
</dbReference>
<evidence type="ECO:0000313" key="1">
    <source>
        <dbReference type="EMBL" id="CAE2237778.1"/>
    </source>
</evidence>
<dbReference type="AlphaFoldDB" id="A0A7S4IRR6"/>
<dbReference type="SUPFAM" id="SSF63829">
    <property type="entry name" value="Calcium-dependent phosphotriesterase"/>
    <property type="match status" value="1"/>
</dbReference>
<dbReference type="PANTHER" id="PTHR11799">
    <property type="entry name" value="PARAOXONASE"/>
    <property type="match status" value="1"/>
</dbReference>
<dbReference type="InterPro" id="IPR051288">
    <property type="entry name" value="Serum_paraoxonase/arylesterase"/>
</dbReference>